<dbReference type="KEGG" id="samy:DB32_005111"/>
<dbReference type="AlphaFoldDB" id="A0A0F6W5H0"/>
<protein>
    <submittedName>
        <fullName evidence="1">Uncharacterized protein</fullName>
    </submittedName>
</protein>
<accession>A0A0F6W5H0</accession>
<name>A0A0F6W5H0_9BACT</name>
<dbReference type="Proteomes" id="UP000034883">
    <property type="component" value="Chromosome"/>
</dbReference>
<proteinExistence type="predicted"/>
<dbReference type="STRING" id="927083.DB32_005111"/>
<keyword evidence="2" id="KW-1185">Reference proteome</keyword>
<dbReference type="EMBL" id="CP011125">
    <property type="protein sequence ID" value="AKF07962.1"/>
    <property type="molecule type" value="Genomic_DNA"/>
</dbReference>
<gene>
    <name evidence="1" type="ORF">DB32_005111</name>
</gene>
<reference evidence="1 2" key="1">
    <citation type="submission" date="2015-03" db="EMBL/GenBank/DDBJ databases">
        <title>Genome assembly of Sandaracinus amylolyticus DSM 53668.</title>
        <authorList>
            <person name="Sharma G."/>
            <person name="Subramanian S."/>
        </authorList>
    </citation>
    <scope>NUCLEOTIDE SEQUENCE [LARGE SCALE GENOMIC DNA]</scope>
    <source>
        <strain evidence="1 2">DSM 53668</strain>
    </source>
</reference>
<sequence length="505" mass="56686">MARGQPFDEEIDREIESWRADERGRMRRGVSIASMLLAMACLFGSRFEWIDAWYRGEIDLSGRPRFEPWYPIDRDAISRIDLERVHAIAIPEWIERTSEARTREDRRRAELAWLELRDAVAPDRNLARIWGELHERLTLSPMASARRIDWLLWAHDRYVDQIGAPYRIEASMHVRGRHAHVVALGYRVLAETRSPDGARVRVMRRIDRSRVVEGWLGHTPREDDGALVVADRVLHFAVRHVWPALNPALDGRRPAAERGLLPWVRDEAEDAIPPEHLALLRETAEDEQVLIEIAHAIRSRHACGSRFEVFDLPYKGLSISSHQALRRALFASRFSRCPDITVAEAALLVGASERLRTTEELDPALESMLGWVARSVAVHEARHVLDGPSEDVACAGCEPLTTRTVRAELSAYIAAMATPGVGYLATLHACATPDHTRGDHARAVELAVRAVTPGGCGDDPGLALYARARAAERRMFGERAAISLPGDFPGPLAFFPRTRPAVAEH</sequence>
<evidence type="ECO:0000313" key="2">
    <source>
        <dbReference type="Proteomes" id="UP000034883"/>
    </source>
</evidence>
<dbReference type="RefSeq" id="WP_053235158.1">
    <property type="nucleotide sequence ID" value="NZ_CP011125.1"/>
</dbReference>
<evidence type="ECO:0000313" key="1">
    <source>
        <dbReference type="EMBL" id="AKF07962.1"/>
    </source>
</evidence>
<organism evidence="1 2">
    <name type="scientific">Sandaracinus amylolyticus</name>
    <dbReference type="NCBI Taxonomy" id="927083"/>
    <lineage>
        <taxon>Bacteria</taxon>
        <taxon>Pseudomonadati</taxon>
        <taxon>Myxococcota</taxon>
        <taxon>Polyangia</taxon>
        <taxon>Polyangiales</taxon>
        <taxon>Sandaracinaceae</taxon>
        <taxon>Sandaracinus</taxon>
    </lineage>
</organism>